<accession>A0A510JAE2</accession>
<protein>
    <submittedName>
        <fullName evidence="2">Uncharacterized protein</fullName>
    </submittedName>
</protein>
<evidence type="ECO:0000256" key="1">
    <source>
        <dbReference type="SAM" id="SignalP"/>
    </source>
</evidence>
<gene>
    <name evidence="2" type="ORF">JCM16774_1212</name>
</gene>
<dbReference type="OrthoDB" id="80478at2"/>
<reference evidence="2 3" key="1">
    <citation type="submission" date="2019-07" db="EMBL/GenBank/DDBJ databases">
        <title>Complete Genome Sequence of Leptotrichia goodfellowii Strain JCM 16774.</title>
        <authorList>
            <person name="Watanabe S."/>
            <person name="Cui L."/>
        </authorList>
    </citation>
    <scope>NUCLEOTIDE SEQUENCE [LARGE SCALE GENOMIC DNA]</scope>
    <source>
        <strain evidence="2 3">JCM16774</strain>
    </source>
</reference>
<dbReference type="RefSeq" id="WP_026737633.1">
    <property type="nucleotide sequence ID" value="NZ_AP019822.1"/>
</dbReference>
<dbReference type="STRING" id="714315.GCA_000516535_01217"/>
<organism evidence="2 3">
    <name type="scientific">Pseudoleptotrichia goodfellowii</name>
    <dbReference type="NCBI Taxonomy" id="157692"/>
    <lineage>
        <taxon>Bacteria</taxon>
        <taxon>Fusobacteriati</taxon>
        <taxon>Fusobacteriota</taxon>
        <taxon>Fusobacteriia</taxon>
        <taxon>Fusobacteriales</taxon>
        <taxon>Leptotrichiaceae</taxon>
        <taxon>Pseudoleptotrichia</taxon>
    </lineage>
</organism>
<dbReference type="Proteomes" id="UP000321606">
    <property type="component" value="Chromosome"/>
</dbReference>
<dbReference type="AlphaFoldDB" id="A0A510JAE2"/>
<keyword evidence="1" id="KW-0732">Signal</keyword>
<dbReference type="KEGG" id="lgo:JCM16774_1212"/>
<proteinExistence type="predicted"/>
<sequence length="138" mass="16398">MKKIILLLFVLLNISALSALKDPFKDEKFEYVFKNVPEVFGGDFRCKFIIKQVLLRSFHIDNQNKEMIDTFNDSLKTYGRIIQLEGEFEKESDPVVVTDKYYAKNCFIPEQKWTDYINSPALNDYFKMIQDYKNRKKS</sequence>
<evidence type="ECO:0000313" key="2">
    <source>
        <dbReference type="EMBL" id="BBM36280.1"/>
    </source>
</evidence>
<evidence type="ECO:0000313" key="3">
    <source>
        <dbReference type="Proteomes" id="UP000321606"/>
    </source>
</evidence>
<name>A0A510JAE2_9FUSO</name>
<feature type="chain" id="PRO_5021935983" evidence="1">
    <location>
        <begin position="22"/>
        <end position="138"/>
    </location>
</feature>
<feature type="signal peptide" evidence="1">
    <location>
        <begin position="1"/>
        <end position="21"/>
    </location>
</feature>
<dbReference type="EMBL" id="AP019822">
    <property type="protein sequence ID" value="BBM36280.1"/>
    <property type="molecule type" value="Genomic_DNA"/>
</dbReference>